<evidence type="ECO:0000313" key="2">
    <source>
        <dbReference type="EMBL" id="UOF00247.1"/>
    </source>
</evidence>
<keyword evidence="1" id="KW-0732">Signal</keyword>
<dbReference type="Proteomes" id="UP000830116">
    <property type="component" value="Chromosome"/>
</dbReference>
<feature type="chain" id="PRO_5047233115" evidence="1">
    <location>
        <begin position="19"/>
        <end position="161"/>
    </location>
</feature>
<keyword evidence="3" id="KW-1185">Reference proteome</keyword>
<accession>A0ABY4C5M0</accession>
<reference evidence="2" key="1">
    <citation type="submission" date="2022-03" db="EMBL/GenBank/DDBJ databases">
        <title>Genome Identification and Characterization of new species Bdellovibrio reynosense LBG001 sp. nov. from a Mexico soil sample.</title>
        <authorList>
            <person name="Camilli A."/>
            <person name="Ajao Y."/>
            <person name="Guo X."/>
        </authorList>
    </citation>
    <scope>NUCLEOTIDE SEQUENCE</scope>
    <source>
        <strain evidence="2">LBG001</strain>
    </source>
</reference>
<dbReference type="RefSeq" id="WP_243536016.1">
    <property type="nucleotide sequence ID" value="NZ_CP093442.1"/>
</dbReference>
<proteinExistence type="predicted"/>
<organism evidence="2 3">
    <name type="scientific">Bdellovibrio reynosensis</name>
    <dbReference type="NCBI Taxonomy" id="2835041"/>
    <lineage>
        <taxon>Bacteria</taxon>
        <taxon>Pseudomonadati</taxon>
        <taxon>Bdellovibrionota</taxon>
        <taxon>Bdellovibrionia</taxon>
        <taxon>Bdellovibrionales</taxon>
        <taxon>Pseudobdellovibrionaceae</taxon>
        <taxon>Bdellovibrio</taxon>
    </lineage>
</organism>
<sequence>MKLFTLGLLLLWSSTSFAAVEFASQKDAFVIHGNSLSCMAFEDGSTVPDILSPYVDIPQIRISNLTATPYLPIMLTLKFSSSLGANECVYHDYKLAALGIPSKMKPNEILDLGCTMKCGGLKIGSKESVTATLELLGFTEDANGMLTPVRLEKYIQIINAR</sequence>
<feature type="signal peptide" evidence="1">
    <location>
        <begin position="1"/>
        <end position="18"/>
    </location>
</feature>
<name>A0ABY4C5M0_9BACT</name>
<evidence type="ECO:0000256" key="1">
    <source>
        <dbReference type="SAM" id="SignalP"/>
    </source>
</evidence>
<evidence type="ECO:0000313" key="3">
    <source>
        <dbReference type="Proteomes" id="UP000830116"/>
    </source>
</evidence>
<dbReference type="EMBL" id="CP093442">
    <property type="protein sequence ID" value="UOF00247.1"/>
    <property type="molecule type" value="Genomic_DNA"/>
</dbReference>
<protein>
    <submittedName>
        <fullName evidence="2">Uncharacterized protein</fullName>
    </submittedName>
</protein>
<gene>
    <name evidence="2" type="ORF">MNR06_11100</name>
</gene>